<evidence type="ECO:0000256" key="1">
    <source>
        <dbReference type="SAM" id="MobiDB-lite"/>
    </source>
</evidence>
<feature type="compositionally biased region" description="Polar residues" evidence="1">
    <location>
        <begin position="484"/>
        <end position="494"/>
    </location>
</feature>
<feature type="compositionally biased region" description="Polar residues" evidence="1">
    <location>
        <begin position="289"/>
        <end position="308"/>
    </location>
</feature>
<keyword evidence="4" id="KW-1185">Reference proteome</keyword>
<dbReference type="AlphaFoldDB" id="A0A024FT11"/>
<dbReference type="InParanoid" id="A0A024FT11"/>
<feature type="compositionally biased region" description="Polar residues" evidence="1">
    <location>
        <begin position="789"/>
        <end position="799"/>
    </location>
</feature>
<feature type="chain" id="PRO_5001529078" evidence="2">
    <location>
        <begin position="25"/>
        <end position="962"/>
    </location>
</feature>
<keyword evidence="2" id="KW-0732">Signal</keyword>
<feature type="compositionally biased region" description="Polar residues" evidence="1">
    <location>
        <begin position="684"/>
        <end position="708"/>
    </location>
</feature>
<feature type="compositionally biased region" description="Polar residues" evidence="1">
    <location>
        <begin position="248"/>
        <end position="268"/>
    </location>
</feature>
<protein>
    <submittedName>
        <fullName evidence="3">Uncharacterized protein</fullName>
    </submittedName>
</protein>
<comment type="caution">
    <text evidence="3">The sequence shown here is derived from an EMBL/GenBank/DDBJ whole genome shotgun (WGS) entry which is preliminary data.</text>
</comment>
<feature type="signal peptide" evidence="2">
    <location>
        <begin position="1"/>
        <end position="24"/>
    </location>
</feature>
<sequence>MTATMRIEAAVYGLLLCMTPQAYGKTAGGSLPRPPIADPNDHSTMKGPMNQFPTTPSITDAYTTPIQTQTEHPIDENEPAPDPRLVAMQPFPRNYTPGFSSSPYLPDVVTHIVNELQKSKHSQVTTEKTSDNPSPEITLYRHEPIYQPSIYPYLSSGKVEPSAPPIELLEESLRPEKSSEFLTSSLDQYPPNSLTNDIPTDYMTDKDKLKATLSTPLTRNIVLPPLNYSGPRPSLREFVRHIIHENRIPNNSTQSEEQNSIENPSFSVETPPAEAARPDKNPEPVPTEVPSSINQFPPPSTINQFPANPSTPSDSSTEEKTSSPTPSQPENPSVETPSPSVETPSMETSRPDKNSGPTPCPPLPTNYPTENSSSINQFPPRSSLNQFPVNPSPPTEQKASSPIPSQPEVPSGEDPPTPVEIPPMETSRPDKNSGSVPTEVPSSINQFTPPSSINQFPINSPTSNNDSTEQKTSSPTPSQPENPSPSVETPSMGTSRPDKSSLPTPCPPLPTNYPTEAPSPINQSPSSSSTNQFPSDSSTSEQTLTEQNSSTSSPTPSPSGDIPTGIQNPNESIENRQSALENIKPFDQVFTPHSANGPFLPKLVTHIMNETRKSSSNMQSQDQNSNGNPSPSIETPLAESSRPDKNSGPTPCPPLPTNYPTENSSSVNQLSSPAPISQFPPPSSINQFPVNPSPPTDTSTEQKASSPIPSQPEVPSGENPPAPVEIPPMETSRPDKNSGSVPTEVPSSINQFTPPSSINQFPITSPTSNNDSTEQKTSSPTPSQPENPSPSVETPSMGTSRPDKSSSPTPCPPLPTNYPTESPSSVNQFPPPSSITQFPPPSSISQFPPPSSINQFPPSTINQFPVKPAAPIANPTKQNASTSPPSSPDNGTSTFPSANPASMPFQPVKEIPSNHPFRQGLRNYLKEKREAATSQLNSNDPTSTDSASIPDPSEAPADTSQQ</sequence>
<feature type="compositionally biased region" description="Polar residues" evidence="1">
    <location>
        <begin position="662"/>
        <end position="675"/>
    </location>
</feature>
<dbReference type="EMBL" id="CAIX01000150">
    <property type="protein sequence ID" value="CCI10208.1"/>
    <property type="molecule type" value="Genomic_DNA"/>
</dbReference>
<organism evidence="3 4">
    <name type="scientific">Albugo candida</name>
    <dbReference type="NCBI Taxonomy" id="65357"/>
    <lineage>
        <taxon>Eukaryota</taxon>
        <taxon>Sar</taxon>
        <taxon>Stramenopiles</taxon>
        <taxon>Oomycota</taxon>
        <taxon>Peronosporomycetes</taxon>
        <taxon>Albuginales</taxon>
        <taxon>Albuginaceae</taxon>
        <taxon>Albugo</taxon>
    </lineage>
</organism>
<proteinExistence type="predicted"/>
<evidence type="ECO:0000313" key="3">
    <source>
        <dbReference type="EMBL" id="CCI10208.1"/>
    </source>
</evidence>
<reference evidence="3 4" key="1">
    <citation type="submission" date="2012-05" db="EMBL/GenBank/DDBJ databases">
        <title>Recombination and specialization in a pathogen metapopulation.</title>
        <authorList>
            <person name="Gardiner A."/>
            <person name="Kemen E."/>
            <person name="Schultz-Larsen T."/>
            <person name="MacLean D."/>
            <person name="Van Oosterhout C."/>
            <person name="Jones J.D.G."/>
        </authorList>
    </citation>
    <scope>NUCLEOTIDE SEQUENCE [LARGE SCALE GENOMIC DNA]</scope>
    <source>
        <strain evidence="3 4">Ac Nc2</strain>
    </source>
</reference>
<feature type="compositionally biased region" description="Polar residues" evidence="1">
    <location>
        <begin position="875"/>
        <end position="900"/>
    </location>
</feature>
<evidence type="ECO:0000256" key="2">
    <source>
        <dbReference type="SAM" id="SignalP"/>
    </source>
</evidence>
<feature type="compositionally biased region" description="Polar residues" evidence="1">
    <location>
        <begin position="565"/>
        <end position="580"/>
    </location>
</feature>
<evidence type="ECO:0000313" key="4">
    <source>
        <dbReference type="Proteomes" id="UP000053237"/>
    </source>
</evidence>
<name>A0A024FT11_9STRA</name>
<feature type="compositionally biased region" description="Low complexity" evidence="1">
    <location>
        <begin position="614"/>
        <end position="626"/>
    </location>
</feature>
<feature type="compositionally biased region" description="Pro residues" evidence="1">
    <location>
        <begin position="829"/>
        <end position="851"/>
    </location>
</feature>
<feature type="compositionally biased region" description="Low complexity" evidence="1">
    <location>
        <begin position="512"/>
        <end position="540"/>
    </location>
</feature>
<feature type="compositionally biased region" description="Polar residues" evidence="1">
    <location>
        <begin position="432"/>
        <end position="476"/>
    </location>
</feature>
<feature type="compositionally biased region" description="Polar residues" evidence="1">
    <location>
        <begin position="932"/>
        <end position="947"/>
    </location>
</feature>
<feature type="compositionally biased region" description="Polar residues" evidence="1">
    <location>
        <begin position="737"/>
        <end position="781"/>
    </location>
</feature>
<dbReference type="Proteomes" id="UP000053237">
    <property type="component" value="Unassembled WGS sequence"/>
</dbReference>
<feature type="compositionally biased region" description="Polar residues" evidence="1">
    <location>
        <begin position="370"/>
        <end position="403"/>
    </location>
</feature>
<gene>
    <name evidence="3" type="ORF">BN9_080460</name>
</gene>
<feature type="region of interest" description="Disordered" evidence="1">
    <location>
        <begin position="246"/>
        <end position="962"/>
    </location>
</feature>
<feature type="compositionally biased region" description="Polar residues" evidence="1">
    <location>
        <begin position="331"/>
        <end position="348"/>
    </location>
</feature>
<accession>A0A024FT11</accession>